<accession>A0AA45WR49</accession>
<comment type="caution">
    <text evidence="2">The sequence shown here is derived from an EMBL/GenBank/DDBJ whole genome shotgun (WGS) entry which is preliminary data.</text>
</comment>
<evidence type="ECO:0000256" key="1">
    <source>
        <dbReference type="SAM" id="Phobius"/>
    </source>
</evidence>
<gene>
    <name evidence="2" type="ORF">SAMN06265361_106194</name>
</gene>
<dbReference type="Proteomes" id="UP001157946">
    <property type="component" value="Unassembled WGS sequence"/>
</dbReference>
<keyword evidence="1" id="KW-0472">Membrane</keyword>
<dbReference type="RefSeq" id="WP_022736227.1">
    <property type="nucleotide sequence ID" value="NZ_FXTU01000006.1"/>
</dbReference>
<dbReference type="EMBL" id="FXTU01000006">
    <property type="protein sequence ID" value="SMP29618.1"/>
    <property type="molecule type" value="Genomic_DNA"/>
</dbReference>
<feature type="transmembrane region" description="Helical" evidence="1">
    <location>
        <begin position="7"/>
        <end position="31"/>
    </location>
</feature>
<reference evidence="2" key="1">
    <citation type="submission" date="2017-05" db="EMBL/GenBank/DDBJ databases">
        <authorList>
            <person name="Varghese N."/>
            <person name="Submissions S."/>
        </authorList>
    </citation>
    <scope>NUCLEOTIDE SEQUENCE</scope>
    <source>
        <strain evidence="2">DSM 45262</strain>
    </source>
</reference>
<dbReference type="AlphaFoldDB" id="A0AA45WR49"/>
<proteinExistence type="predicted"/>
<keyword evidence="3" id="KW-1185">Reference proteome</keyword>
<dbReference type="InterPro" id="IPR020144">
    <property type="entry name" value="SpoVAB"/>
</dbReference>
<feature type="transmembrane region" description="Helical" evidence="1">
    <location>
        <begin position="76"/>
        <end position="96"/>
    </location>
</feature>
<organism evidence="2 3">
    <name type="scientific">Laceyella tengchongensis</name>
    <dbReference type="NCBI Taxonomy" id="574699"/>
    <lineage>
        <taxon>Bacteria</taxon>
        <taxon>Bacillati</taxon>
        <taxon>Bacillota</taxon>
        <taxon>Bacilli</taxon>
        <taxon>Bacillales</taxon>
        <taxon>Thermoactinomycetaceae</taxon>
        <taxon>Laceyella</taxon>
    </lineage>
</organism>
<keyword evidence="1" id="KW-1133">Transmembrane helix</keyword>
<evidence type="ECO:0000313" key="2">
    <source>
        <dbReference type="EMBL" id="SMP29618.1"/>
    </source>
</evidence>
<protein>
    <submittedName>
        <fullName evidence="2">Stage V sporulation protein AB</fullName>
    </submittedName>
</protein>
<feature type="transmembrane region" description="Helical" evidence="1">
    <location>
        <begin position="116"/>
        <end position="137"/>
    </location>
</feature>
<dbReference type="Pfam" id="PF13782">
    <property type="entry name" value="SpoVAB"/>
    <property type="match status" value="1"/>
</dbReference>
<keyword evidence="1" id="KW-0812">Transmembrane</keyword>
<sequence length="138" mass="14886">MTGLADALFIFFGFAGGIAVGGGFAAFITVLDIVPRLAQLTRTYAYVPVYEWSIISGVLFFTGIDLLNIGFRLPDWCISVLGVLMGAFVGLLAAALTEVVNVIPILAKRLRVQDQLTFLLIAMVLGKMAGSLLQWLVF</sequence>
<feature type="transmembrane region" description="Helical" evidence="1">
    <location>
        <begin position="43"/>
        <end position="64"/>
    </location>
</feature>
<evidence type="ECO:0000313" key="3">
    <source>
        <dbReference type="Proteomes" id="UP001157946"/>
    </source>
</evidence>
<name>A0AA45WR49_9BACL</name>